<name>A0AA40F4C5_9PEZI</name>
<sequence>MMLSCVFRCSPPLRHQGPSASFPLAGWDARLSKAMFAHWVDCCMQYVLSATCRIVDWTVSAPRMDGSLGMGVGCRMTLLDRLFQSMTISQPLLVPVPFPCRRPCFWKGWMPPSRHKTRHPIQAFCQGEGRSAATGHVWLFLSLSFLIWGVFRPPPGCPRGSGHPLADVRSSRSIPFGSPGRNPPWMPWEVCATGESTLGLSRRAIGMIGQPRPELGFHAWIPHPRRVTEIVLPWWVRGRGEGWRGIFGVKCDCGWSPAVQARRLTTWLSREGACHSEDSPRESSGEEGSRGRKRDLAGEKGPRGSGLWAKTTEYKNRETAV</sequence>
<evidence type="ECO:0000313" key="3">
    <source>
        <dbReference type="Proteomes" id="UP001172155"/>
    </source>
</evidence>
<accession>A0AA40F4C5</accession>
<dbReference type="AlphaFoldDB" id="A0AA40F4C5"/>
<reference evidence="2" key="1">
    <citation type="submission" date="2023-06" db="EMBL/GenBank/DDBJ databases">
        <title>Genome-scale phylogeny and comparative genomics of the fungal order Sordariales.</title>
        <authorList>
            <consortium name="Lawrence Berkeley National Laboratory"/>
            <person name="Hensen N."/>
            <person name="Bonometti L."/>
            <person name="Westerberg I."/>
            <person name="Brannstrom I.O."/>
            <person name="Guillou S."/>
            <person name="Cros-Aarteil S."/>
            <person name="Calhoun S."/>
            <person name="Haridas S."/>
            <person name="Kuo A."/>
            <person name="Mondo S."/>
            <person name="Pangilinan J."/>
            <person name="Riley R."/>
            <person name="LaButti K."/>
            <person name="Andreopoulos B."/>
            <person name="Lipzen A."/>
            <person name="Chen C."/>
            <person name="Yanf M."/>
            <person name="Daum C."/>
            <person name="Ng V."/>
            <person name="Clum A."/>
            <person name="Steindorff A."/>
            <person name="Ohm R."/>
            <person name="Martin F."/>
            <person name="Silar P."/>
            <person name="Natvig D."/>
            <person name="Lalanne C."/>
            <person name="Gautier V."/>
            <person name="Ament-velasquez S.L."/>
            <person name="Kruys A."/>
            <person name="Hutchinson M.I."/>
            <person name="Powell A.J."/>
            <person name="Barry K."/>
            <person name="Miller A.N."/>
            <person name="Grigoriev I.V."/>
            <person name="Debuchy R."/>
            <person name="Gladieux P."/>
            <person name="Thoren M.H."/>
            <person name="Johannesson H."/>
        </authorList>
    </citation>
    <scope>NUCLEOTIDE SEQUENCE</scope>
    <source>
        <strain evidence="2">SMH3187-1</strain>
    </source>
</reference>
<organism evidence="2 3">
    <name type="scientific">Schizothecium vesticola</name>
    <dbReference type="NCBI Taxonomy" id="314040"/>
    <lineage>
        <taxon>Eukaryota</taxon>
        <taxon>Fungi</taxon>
        <taxon>Dikarya</taxon>
        <taxon>Ascomycota</taxon>
        <taxon>Pezizomycotina</taxon>
        <taxon>Sordariomycetes</taxon>
        <taxon>Sordariomycetidae</taxon>
        <taxon>Sordariales</taxon>
        <taxon>Schizotheciaceae</taxon>
        <taxon>Schizothecium</taxon>
    </lineage>
</organism>
<feature type="compositionally biased region" description="Basic and acidic residues" evidence="1">
    <location>
        <begin position="272"/>
        <end position="302"/>
    </location>
</feature>
<evidence type="ECO:0000256" key="1">
    <source>
        <dbReference type="SAM" id="MobiDB-lite"/>
    </source>
</evidence>
<keyword evidence="3" id="KW-1185">Reference proteome</keyword>
<comment type="caution">
    <text evidence="2">The sequence shown here is derived from an EMBL/GenBank/DDBJ whole genome shotgun (WGS) entry which is preliminary data.</text>
</comment>
<feature type="region of interest" description="Disordered" evidence="1">
    <location>
        <begin position="272"/>
        <end position="321"/>
    </location>
</feature>
<evidence type="ECO:0000313" key="2">
    <source>
        <dbReference type="EMBL" id="KAK0750757.1"/>
    </source>
</evidence>
<protein>
    <submittedName>
        <fullName evidence="2">Uncharacterized protein</fullName>
    </submittedName>
</protein>
<feature type="compositionally biased region" description="Basic and acidic residues" evidence="1">
    <location>
        <begin position="312"/>
        <end position="321"/>
    </location>
</feature>
<gene>
    <name evidence="2" type="ORF">B0T18DRAFT_400979</name>
</gene>
<proteinExistence type="predicted"/>
<dbReference type="EMBL" id="JAUKUD010000002">
    <property type="protein sequence ID" value="KAK0750757.1"/>
    <property type="molecule type" value="Genomic_DNA"/>
</dbReference>
<dbReference type="Proteomes" id="UP001172155">
    <property type="component" value="Unassembled WGS sequence"/>
</dbReference>